<sequence>MDFEQRLKSDPNDPDNPYNVTQASRIYFLPNLMTAGNLFCGFMAIINCIQARLAELAPEGTYLSRNPSEHYHYAVWFILGAAAFDMLDGRLARMGGRESLFGAEFDSIADIVSFGLAPALLMFFLILSPSQGILWFRNIGWFVGFIYLLCAGIRLARFNVITNPLLHRDAKESSKDFLGLPVPAAAGTVATLVLFLLQLAAQDKTLNKFALALPFLMFLISVLMVSTVRYPSGKKMDLQTKTNLRTFLMVLIILGLVVALKEIALLVICLSYIFYGLFRHLRRGRRRAAPVRNSV</sequence>
<dbReference type="Pfam" id="PF01066">
    <property type="entry name" value="CDP-OH_P_transf"/>
    <property type="match status" value="1"/>
</dbReference>
<keyword evidence="6" id="KW-0444">Lipid biosynthesis</keyword>
<dbReference type="InterPro" id="IPR043130">
    <property type="entry name" value="CDP-OH_PTrfase_TM_dom"/>
</dbReference>
<evidence type="ECO:0000256" key="2">
    <source>
        <dbReference type="ARBA" id="ARBA00004127"/>
    </source>
</evidence>
<evidence type="ECO:0000256" key="11">
    <source>
        <dbReference type="ARBA" id="ARBA00023136"/>
    </source>
</evidence>
<dbReference type="NCBIfam" id="TIGR00473">
    <property type="entry name" value="pssA"/>
    <property type="match status" value="1"/>
</dbReference>
<feature type="transmembrane region" description="Helical" evidence="16">
    <location>
        <begin position="139"/>
        <end position="157"/>
    </location>
</feature>
<reference evidence="17" key="1">
    <citation type="submission" date="2021-08" db="EMBL/GenBank/DDBJ databases">
        <title>Genome of a novel bacterium of the phylum Verrucomicrobia, Oleiharenicola sp. KSB-15.</title>
        <authorList>
            <person name="Chung J.-H."/>
            <person name="Ahn J.-H."/>
            <person name="Yoon Y."/>
            <person name="Kim D.-Y."/>
            <person name="An S.-H."/>
            <person name="Park I."/>
            <person name="Yeon J."/>
        </authorList>
    </citation>
    <scope>NUCLEOTIDE SEQUENCE</scope>
    <source>
        <strain evidence="17">KSB-15</strain>
    </source>
</reference>
<organism evidence="17 18">
    <name type="scientific">Horticoccus luteus</name>
    <dbReference type="NCBI Taxonomy" id="2862869"/>
    <lineage>
        <taxon>Bacteria</taxon>
        <taxon>Pseudomonadati</taxon>
        <taxon>Verrucomicrobiota</taxon>
        <taxon>Opitutia</taxon>
        <taxon>Opitutales</taxon>
        <taxon>Opitutaceae</taxon>
        <taxon>Horticoccus</taxon>
    </lineage>
</organism>
<dbReference type="EC" id="2.7.8.8" evidence="4"/>
<dbReference type="InterPro" id="IPR004533">
    <property type="entry name" value="CDP-diaglyc--ser_O-PTrfase"/>
</dbReference>
<comment type="similarity">
    <text evidence="3 15">Belongs to the CDP-alcohol phosphatidyltransferase class-I family.</text>
</comment>
<dbReference type="Gene3D" id="1.20.120.1760">
    <property type="match status" value="1"/>
</dbReference>
<feature type="transmembrane region" description="Helical" evidence="16">
    <location>
        <begin position="209"/>
        <end position="228"/>
    </location>
</feature>
<evidence type="ECO:0000256" key="3">
    <source>
        <dbReference type="ARBA" id="ARBA00010441"/>
    </source>
</evidence>
<keyword evidence="11 16" id="KW-0472">Membrane</keyword>
<feature type="transmembrane region" description="Helical" evidence="16">
    <location>
        <begin position="26"/>
        <end position="49"/>
    </location>
</feature>
<keyword evidence="8 16" id="KW-0812">Transmembrane</keyword>
<evidence type="ECO:0000256" key="7">
    <source>
        <dbReference type="ARBA" id="ARBA00022679"/>
    </source>
</evidence>
<evidence type="ECO:0000313" key="18">
    <source>
        <dbReference type="Proteomes" id="UP000825051"/>
    </source>
</evidence>
<evidence type="ECO:0000256" key="16">
    <source>
        <dbReference type="SAM" id="Phobius"/>
    </source>
</evidence>
<feature type="transmembrane region" description="Helical" evidence="16">
    <location>
        <begin position="107"/>
        <end position="127"/>
    </location>
</feature>
<evidence type="ECO:0000256" key="12">
    <source>
        <dbReference type="ARBA" id="ARBA00023209"/>
    </source>
</evidence>
<keyword evidence="9 16" id="KW-1133">Transmembrane helix</keyword>
<evidence type="ECO:0000256" key="13">
    <source>
        <dbReference type="ARBA" id="ARBA00023264"/>
    </source>
</evidence>
<comment type="subcellular location">
    <subcellularLocation>
        <location evidence="2">Endomembrane system</location>
        <topology evidence="2">Multi-pass membrane protein</topology>
    </subcellularLocation>
</comment>
<feature type="transmembrane region" description="Helical" evidence="16">
    <location>
        <begin position="248"/>
        <end position="278"/>
    </location>
</feature>
<evidence type="ECO:0000256" key="9">
    <source>
        <dbReference type="ARBA" id="ARBA00022989"/>
    </source>
</evidence>
<keyword evidence="18" id="KW-1185">Reference proteome</keyword>
<keyword evidence="7 15" id="KW-0808">Transferase</keyword>
<evidence type="ECO:0000313" key="17">
    <source>
        <dbReference type="EMBL" id="QYM79010.1"/>
    </source>
</evidence>
<evidence type="ECO:0000256" key="1">
    <source>
        <dbReference type="ARBA" id="ARBA00000287"/>
    </source>
</evidence>
<evidence type="ECO:0000256" key="14">
    <source>
        <dbReference type="ARBA" id="ARBA00032361"/>
    </source>
</evidence>
<name>A0A8F9TVQ8_9BACT</name>
<feature type="transmembrane region" description="Helical" evidence="16">
    <location>
        <begin position="70"/>
        <end position="87"/>
    </location>
</feature>
<dbReference type="InterPro" id="IPR050324">
    <property type="entry name" value="CDP-alcohol_PTase-I"/>
</dbReference>
<comment type="catalytic activity">
    <reaction evidence="1">
        <text>a CDP-1,2-diacyl-sn-glycerol + L-serine = a 1,2-diacyl-sn-glycero-3-phospho-L-serine + CMP + H(+)</text>
        <dbReference type="Rhea" id="RHEA:16913"/>
        <dbReference type="ChEBI" id="CHEBI:15378"/>
        <dbReference type="ChEBI" id="CHEBI:33384"/>
        <dbReference type="ChEBI" id="CHEBI:57262"/>
        <dbReference type="ChEBI" id="CHEBI:58332"/>
        <dbReference type="ChEBI" id="CHEBI:60377"/>
        <dbReference type="EC" id="2.7.8.8"/>
    </reaction>
</comment>
<dbReference type="Proteomes" id="UP000825051">
    <property type="component" value="Chromosome"/>
</dbReference>
<dbReference type="GO" id="GO:0003882">
    <property type="term" value="F:CDP-diacylglycerol-serine O-phosphatidyltransferase activity"/>
    <property type="evidence" value="ECO:0007669"/>
    <property type="project" value="UniProtKB-EC"/>
</dbReference>
<dbReference type="PROSITE" id="PS00379">
    <property type="entry name" value="CDP_ALCOHOL_P_TRANSF"/>
    <property type="match status" value="1"/>
</dbReference>
<dbReference type="RefSeq" id="WP_220162296.1">
    <property type="nucleotide sequence ID" value="NZ_CP080507.1"/>
</dbReference>
<keyword evidence="13" id="KW-1208">Phospholipid metabolism</keyword>
<feature type="transmembrane region" description="Helical" evidence="16">
    <location>
        <begin position="177"/>
        <end position="197"/>
    </location>
</feature>
<dbReference type="GO" id="GO:0012505">
    <property type="term" value="C:endomembrane system"/>
    <property type="evidence" value="ECO:0007669"/>
    <property type="project" value="UniProtKB-SubCell"/>
</dbReference>
<gene>
    <name evidence="17" type="primary">pssA</name>
    <name evidence="17" type="ORF">K0B96_17165</name>
</gene>
<dbReference type="InterPro" id="IPR000462">
    <property type="entry name" value="CDP-OH_P_trans"/>
</dbReference>
<protein>
    <recommendedName>
        <fullName evidence="5">CDP-diacylglycerol--serine O-phosphatidyltransferase</fullName>
        <ecNumber evidence="4">2.7.8.8</ecNumber>
    </recommendedName>
    <alternativeName>
        <fullName evidence="14">Phosphatidylserine synthase</fullName>
    </alternativeName>
</protein>
<evidence type="ECO:0000256" key="10">
    <source>
        <dbReference type="ARBA" id="ARBA00023098"/>
    </source>
</evidence>
<dbReference type="PANTHER" id="PTHR14269">
    <property type="entry name" value="CDP-DIACYLGLYCEROL--GLYCEROL-3-PHOSPHATE 3-PHOSPHATIDYLTRANSFERASE-RELATED"/>
    <property type="match status" value="1"/>
</dbReference>
<dbReference type="PANTHER" id="PTHR14269:SF61">
    <property type="entry name" value="CDP-DIACYLGLYCEROL--SERINE O-PHOSPHATIDYLTRANSFERASE"/>
    <property type="match status" value="1"/>
</dbReference>
<dbReference type="AlphaFoldDB" id="A0A8F9TVQ8"/>
<dbReference type="GO" id="GO:0016020">
    <property type="term" value="C:membrane"/>
    <property type="evidence" value="ECO:0007669"/>
    <property type="project" value="InterPro"/>
</dbReference>
<accession>A0A8F9TVQ8</accession>
<keyword evidence="10" id="KW-0443">Lipid metabolism</keyword>
<dbReference type="KEGG" id="ole:K0B96_17165"/>
<dbReference type="EMBL" id="CP080507">
    <property type="protein sequence ID" value="QYM79010.1"/>
    <property type="molecule type" value="Genomic_DNA"/>
</dbReference>
<evidence type="ECO:0000256" key="4">
    <source>
        <dbReference type="ARBA" id="ARBA00013174"/>
    </source>
</evidence>
<dbReference type="InterPro" id="IPR048254">
    <property type="entry name" value="CDP_ALCOHOL_P_TRANSF_CS"/>
</dbReference>
<evidence type="ECO:0000256" key="6">
    <source>
        <dbReference type="ARBA" id="ARBA00022516"/>
    </source>
</evidence>
<evidence type="ECO:0000256" key="5">
    <source>
        <dbReference type="ARBA" id="ARBA00017171"/>
    </source>
</evidence>
<evidence type="ECO:0000256" key="8">
    <source>
        <dbReference type="ARBA" id="ARBA00022692"/>
    </source>
</evidence>
<dbReference type="GO" id="GO:0008654">
    <property type="term" value="P:phospholipid biosynthetic process"/>
    <property type="evidence" value="ECO:0007669"/>
    <property type="project" value="UniProtKB-KW"/>
</dbReference>
<evidence type="ECO:0000256" key="15">
    <source>
        <dbReference type="RuleBase" id="RU003750"/>
    </source>
</evidence>
<proteinExistence type="inferred from homology"/>
<keyword evidence="12" id="KW-0594">Phospholipid biosynthesis</keyword>